<sequence>MLSQLVRVFRQRWRGWMQTCRLSLCARPLAEWWVFAGALGLYVVWLISTLPQSPMEWDEVLFVRGVLKFDVGEHAPHPPGYPIYMGLSKLFFFLGSDPVHATQLASIVGAVLALWGIGWLGRLVGLPALAVFFSCLMATLSPCFSFAANLGLSDMLATGLAMLAVATLLCLEQKPTCSTAVLAGAMTALACGTRPQIFLALLGPWALVTLRLSRKRVYRWLWSLPAALLVSLVVWLPVLRLTGVNRFLAASRWLASWMDAHEYLSRFPALPFSRFVADWLVRPLGSQALAVCFWLACVAGGWLLWRRGYGRLVALLLASGGGYLLLAPWTMTAEAAVRYALPAYALLSPLAAGLVLPTHWLQGAGVLLLGTWMLAAFAWILPALTLRAAEPNPVWAALSWVRETQQPQVVFVNGGIRPHALFVLQPAGFPVEVGDPQNPAPGLWVRSPALARGSQVLFSASWPEPKIGHMARRRYLSAEVVRVAPASGVSVPARPKGGSR</sequence>
<dbReference type="STRING" id="1312852.EG19_11110"/>
<evidence type="ECO:0000256" key="2">
    <source>
        <dbReference type="ARBA" id="ARBA00022475"/>
    </source>
</evidence>
<feature type="transmembrane region" description="Helical" evidence="8">
    <location>
        <begin position="337"/>
        <end position="356"/>
    </location>
</feature>
<dbReference type="PANTHER" id="PTHR33908">
    <property type="entry name" value="MANNOSYLTRANSFERASE YKCB-RELATED"/>
    <property type="match status" value="1"/>
</dbReference>
<evidence type="ECO:0000256" key="3">
    <source>
        <dbReference type="ARBA" id="ARBA00022676"/>
    </source>
</evidence>
<name>A0A062XPJ8_9BACT</name>
<evidence type="ECO:0008006" key="11">
    <source>
        <dbReference type="Google" id="ProtNLM"/>
    </source>
</evidence>
<feature type="transmembrane region" description="Helical" evidence="8">
    <location>
        <begin position="284"/>
        <end position="305"/>
    </location>
</feature>
<evidence type="ECO:0000256" key="1">
    <source>
        <dbReference type="ARBA" id="ARBA00004651"/>
    </source>
</evidence>
<gene>
    <name evidence="9" type="ORF">EG19_11110</name>
</gene>
<keyword evidence="7 8" id="KW-0472">Membrane</keyword>
<keyword evidence="4" id="KW-0808">Transferase</keyword>
<organism evidence="9 10">
    <name type="scientific">Thermoanaerobaculum aquaticum</name>
    <dbReference type="NCBI Taxonomy" id="1312852"/>
    <lineage>
        <taxon>Bacteria</taxon>
        <taxon>Pseudomonadati</taxon>
        <taxon>Acidobacteriota</taxon>
        <taxon>Thermoanaerobaculia</taxon>
        <taxon>Thermoanaerobaculales</taxon>
        <taxon>Thermoanaerobaculaceae</taxon>
        <taxon>Thermoanaerobaculum</taxon>
    </lineage>
</organism>
<keyword evidence="3" id="KW-0328">Glycosyltransferase</keyword>
<dbReference type="PANTHER" id="PTHR33908:SF11">
    <property type="entry name" value="MEMBRANE PROTEIN"/>
    <property type="match status" value="1"/>
</dbReference>
<dbReference type="GO" id="GO:0009103">
    <property type="term" value="P:lipopolysaccharide biosynthetic process"/>
    <property type="evidence" value="ECO:0007669"/>
    <property type="project" value="UniProtKB-ARBA"/>
</dbReference>
<evidence type="ECO:0000313" key="10">
    <source>
        <dbReference type="Proteomes" id="UP000027284"/>
    </source>
</evidence>
<dbReference type="Proteomes" id="UP000027284">
    <property type="component" value="Unassembled WGS sequence"/>
</dbReference>
<reference evidence="9 10" key="1">
    <citation type="submission" date="2014-04" db="EMBL/GenBank/DDBJ databases">
        <title>The Genome Sequence of Thermoanaerobaculum aquaticum MP-01, The First Cultivated Group 23 Acidobacterium.</title>
        <authorList>
            <person name="Stamps B.W."/>
            <person name="Losey N.A."/>
            <person name="Lawson P.A."/>
            <person name="Stevenson B.S."/>
        </authorList>
    </citation>
    <scope>NUCLEOTIDE SEQUENCE [LARGE SCALE GENOMIC DNA]</scope>
    <source>
        <strain evidence="9 10">MP-01</strain>
    </source>
</reference>
<comment type="subcellular location">
    <subcellularLocation>
        <location evidence="1">Cell membrane</location>
        <topology evidence="1">Multi-pass membrane protein</topology>
    </subcellularLocation>
</comment>
<feature type="transmembrane region" description="Helical" evidence="8">
    <location>
        <begin position="128"/>
        <end position="149"/>
    </location>
</feature>
<evidence type="ECO:0000256" key="5">
    <source>
        <dbReference type="ARBA" id="ARBA00022692"/>
    </source>
</evidence>
<feature type="transmembrane region" description="Helical" evidence="8">
    <location>
        <begin position="101"/>
        <end position="121"/>
    </location>
</feature>
<dbReference type="AlphaFoldDB" id="A0A062XPJ8"/>
<proteinExistence type="predicted"/>
<dbReference type="EMBL" id="JMFG01000007">
    <property type="protein sequence ID" value="KDA54512.1"/>
    <property type="molecule type" value="Genomic_DNA"/>
</dbReference>
<keyword evidence="5 8" id="KW-0812">Transmembrane</keyword>
<dbReference type="GO" id="GO:0016763">
    <property type="term" value="F:pentosyltransferase activity"/>
    <property type="evidence" value="ECO:0007669"/>
    <property type="project" value="TreeGrafter"/>
</dbReference>
<keyword evidence="2" id="KW-1003">Cell membrane</keyword>
<evidence type="ECO:0000256" key="4">
    <source>
        <dbReference type="ARBA" id="ARBA00022679"/>
    </source>
</evidence>
<evidence type="ECO:0000313" key="9">
    <source>
        <dbReference type="EMBL" id="KDA54512.1"/>
    </source>
</evidence>
<feature type="transmembrane region" description="Helical" evidence="8">
    <location>
        <begin position="363"/>
        <end position="384"/>
    </location>
</feature>
<dbReference type="InterPro" id="IPR050297">
    <property type="entry name" value="LipidA_mod_glycosyltrf_83"/>
</dbReference>
<comment type="caution">
    <text evidence="9">The sequence shown here is derived from an EMBL/GenBank/DDBJ whole genome shotgun (WGS) entry which is preliminary data.</text>
</comment>
<evidence type="ECO:0000256" key="8">
    <source>
        <dbReference type="SAM" id="Phobius"/>
    </source>
</evidence>
<feature type="transmembrane region" description="Helical" evidence="8">
    <location>
        <begin position="220"/>
        <end position="238"/>
    </location>
</feature>
<evidence type="ECO:0000256" key="6">
    <source>
        <dbReference type="ARBA" id="ARBA00022989"/>
    </source>
</evidence>
<protein>
    <recommendedName>
        <fullName evidence="11">Glycosyltransferase RgtA/B/C/D-like domain-containing protein</fullName>
    </recommendedName>
</protein>
<keyword evidence="6 8" id="KW-1133">Transmembrane helix</keyword>
<keyword evidence="10" id="KW-1185">Reference proteome</keyword>
<feature type="transmembrane region" description="Helical" evidence="8">
    <location>
        <begin position="312"/>
        <end position="331"/>
    </location>
</feature>
<feature type="transmembrane region" description="Helical" evidence="8">
    <location>
        <begin position="29"/>
        <end position="48"/>
    </location>
</feature>
<dbReference type="GO" id="GO:0005886">
    <property type="term" value="C:plasma membrane"/>
    <property type="evidence" value="ECO:0007669"/>
    <property type="project" value="UniProtKB-SubCell"/>
</dbReference>
<evidence type="ECO:0000256" key="7">
    <source>
        <dbReference type="ARBA" id="ARBA00023136"/>
    </source>
</evidence>
<accession>A0A062XPJ8</accession>